<dbReference type="EMBL" id="JANAWD010000154">
    <property type="protein sequence ID" value="KAJ3485416.1"/>
    <property type="molecule type" value="Genomic_DNA"/>
</dbReference>
<name>A0AAD5YF72_9APHY</name>
<evidence type="ECO:0000256" key="1">
    <source>
        <dbReference type="SAM" id="MobiDB-lite"/>
    </source>
</evidence>
<feature type="region of interest" description="Disordered" evidence="1">
    <location>
        <begin position="19"/>
        <end position="94"/>
    </location>
</feature>
<evidence type="ECO:0000313" key="3">
    <source>
        <dbReference type="Proteomes" id="UP001212997"/>
    </source>
</evidence>
<proteinExistence type="predicted"/>
<accession>A0AAD5YF72</accession>
<evidence type="ECO:0000313" key="2">
    <source>
        <dbReference type="EMBL" id="KAJ3485416.1"/>
    </source>
</evidence>
<organism evidence="2 3">
    <name type="scientific">Meripilus lineatus</name>
    <dbReference type="NCBI Taxonomy" id="2056292"/>
    <lineage>
        <taxon>Eukaryota</taxon>
        <taxon>Fungi</taxon>
        <taxon>Dikarya</taxon>
        <taxon>Basidiomycota</taxon>
        <taxon>Agaricomycotina</taxon>
        <taxon>Agaricomycetes</taxon>
        <taxon>Polyporales</taxon>
        <taxon>Meripilaceae</taxon>
        <taxon>Meripilus</taxon>
    </lineage>
</organism>
<dbReference type="Proteomes" id="UP001212997">
    <property type="component" value="Unassembled WGS sequence"/>
</dbReference>
<protein>
    <submittedName>
        <fullName evidence="2">Uncharacterized protein</fullName>
    </submittedName>
</protein>
<gene>
    <name evidence="2" type="ORF">NLI96_g4977</name>
</gene>
<keyword evidence="3" id="KW-1185">Reference proteome</keyword>
<dbReference type="AlphaFoldDB" id="A0AAD5YF72"/>
<sequence length="237" mass="25705">MSVSPTLTQSQGSLTIYAVFGDPSSNSKKRSNPAVGVPDSEPQPDSSCMTPKRVRLQPPPHSVANSNNQSRVPIADPHSHISNPQPVAHSTPSPVPILSGSQPLATPTQIRSSSGLFHTPPTFQWQPVNTQYPASPGCVVPSLNDTPTTPIARRSTQSESASPSLPFHLNAQSRRPLLNWPTILIQYTTHLAILSISQHFLGRLPFSRVIILSAPYPAFQIDYSSRIFTTKAPNFCM</sequence>
<reference evidence="2" key="1">
    <citation type="submission" date="2022-07" db="EMBL/GenBank/DDBJ databases">
        <title>Genome Sequence of Physisporinus lineatus.</title>
        <authorList>
            <person name="Buettner E."/>
        </authorList>
    </citation>
    <scope>NUCLEOTIDE SEQUENCE</scope>
    <source>
        <strain evidence="2">VT162</strain>
    </source>
</reference>
<comment type="caution">
    <text evidence="2">The sequence shown here is derived from an EMBL/GenBank/DDBJ whole genome shotgun (WGS) entry which is preliminary data.</text>
</comment>
<feature type="compositionally biased region" description="Polar residues" evidence="1">
    <location>
        <begin position="80"/>
        <end position="92"/>
    </location>
</feature>